<evidence type="ECO:0000313" key="2">
    <source>
        <dbReference type="Proteomes" id="UP000827092"/>
    </source>
</evidence>
<dbReference type="AlphaFoldDB" id="A0AAV6U5F5"/>
<protein>
    <submittedName>
        <fullName evidence="1">Uncharacterized protein</fullName>
    </submittedName>
</protein>
<gene>
    <name evidence="1" type="ORF">JTE90_018565</name>
</gene>
<keyword evidence="2" id="KW-1185">Reference proteome</keyword>
<proteinExistence type="predicted"/>
<sequence>MTWRLSRRYSSRQASSPHCNLHEVKTADLSMLRQGVGQLMHLGLFSVLRPSGLRKGQRLTPAQTLFCEETTL</sequence>
<comment type="caution">
    <text evidence="1">The sequence shown here is derived from an EMBL/GenBank/DDBJ whole genome shotgun (WGS) entry which is preliminary data.</text>
</comment>
<organism evidence="1 2">
    <name type="scientific">Oedothorax gibbosus</name>
    <dbReference type="NCBI Taxonomy" id="931172"/>
    <lineage>
        <taxon>Eukaryota</taxon>
        <taxon>Metazoa</taxon>
        <taxon>Ecdysozoa</taxon>
        <taxon>Arthropoda</taxon>
        <taxon>Chelicerata</taxon>
        <taxon>Arachnida</taxon>
        <taxon>Araneae</taxon>
        <taxon>Araneomorphae</taxon>
        <taxon>Entelegynae</taxon>
        <taxon>Araneoidea</taxon>
        <taxon>Linyphiidae</taxon>
        <taxon>Erigoninae</taxon>
        <taxon>Oedothorax</taxon>
    </lineage>
</organism>
<name>A0AAV6U5F5_9ARAC</name>
<dbReference type="EMBL" id="JAFNEN010000661">
    <property type="protein sequence ID" value="KAG8178871.1"/>
    <property type="molecule type" value="Genomic_DNA"/>
</dbReference>
<accession>A0AAV6U5F5</accession>
<reference evidence="1 2" key="1">
    <citation type="journal article" date="2022" name="Nat. Ecol. Evol.">
        <title>A masculinizing supergene underlies an exaggerated male reproductive morph in a spider.</title>
        <authorList>
            <person name="Hendrickx F."/>
            <person name="De Corte Z."/>
            <person name="Sonet G."/>
            <person name="Van Belleghem S.M."/>
            <person name="Kostlbacher S."/>
            <person name="Vangestel C."/>
        </authorList>
    </citation>
    <scope>NUCLEOTIDE SEQUENCE [LARGE SCALE GENOMIC DNA]</scope>
    <source>
        <strain evidence="1">W744_W776</strain>
    </source>
</reference>
<dbReference type="Proteomes" id="UP000827092">
    <property type="component" value="Unassembled WGS sequence"/>
</dbReference>
<evidence type="ECO:0000313" key="1">
    <source>
        <dbReference type="EMBL" id="KAG8178871.1"/>
    </source>
</evidence>